<evidence type="ECO:0000256" key="5">
    <source>
        <dbReference type="ARBA" id="ARBA00023012"/>
    </source>
</evidence>
<evidence type="ECO:0000313" key="7">
    <source>
        <dbReference type="EMBL" id="TMI79861.1"/>
    </source>
</evidence>
<dbReference type="PANTHER" id="PTHR24421">
    <property type="entry name" value="NITRATE/NITRITE SENSOR PROTEIN NARX-RELATED"/>
    <property type="match status" value="1"/>
</dbReference>
<dbReference type="InterPro" id="IPR003594">
    <property type="entry name" value="HATPase_dom"/>
</dbReference>
<dbReference type="Proteomes" id="UP000320048">
    <property type="component" value="Unassembled WGS sequence"/>
</dbReference>
<dbReference type="AlphaFoldDB" id="A0A537J8H8"/>
<evidence type="ECO:0000313" key="8">
    <source>
        <dbReference type="Proteomes" id="UP000320048"/>
    </source>
</evidence>
<protein>
    <recommendedName>
        <fullName evidence="2">histidine kinase</fullName>
        <ecNumber evidence="2">2.7.13.3</ecNumber>
    </recommendedName>
</protein>
<dbReference type="Gene3D" id="3.30.565.10">
    <property type="entry name" value="Histidine kinase-like ATPase, C-terminal domain"/>
    <property type="match status" value="1"/>
</dbReference>
<evidence type="ECO:0000256" key="4">
    <source>
        <dbReference type="ARBA" id="ARBA00022777"/>
    </source>
</evidence>
<dbReference type="GO" id="GO:0000160">
    <property type="term" value="P:phosphorelay signal transduction system"/>
    <property type="evidence" value="ECO:0007669"/>
    <property type="project" value="UniProtKB-KW"/>
</dbReference>
<dbReference type="InterPro" id="IPR036890">
    <property type="entry name" value="HATPase_C_sf"/>
</dbReference>
<dbReference type="InterPro" id="IPR050482">
    <property type="entry name" value="Sensor_HK_TwoCompSys"/>
</dbReference>
<keyword evidence="5" id="KW-0902">Two-component regulatory system</keyword>
<dbReference type="EMBL" id="VBAO01000254">
    <property type="protein sequence ID" value="TMI79861.1"/>
    <property type="molecule type" value="Genomic_DNA"/>
</dbReference>
<evidence type="ECO:0000256" key="2">
    <source>
        <dbReference type="ARBA" id="ARBA00012438"/>
    </source>
</evidence>
<evidence type="ECO:0000259" key="6">
    <source>
        <dbReference type="SMART" id="SM00387"/>
    </source>
</evidence>
<dbReference type="EC" id="2.7.13.3" evidence="2"/>
<name>A0A537J8H8_9BACT</name>
<dbReference type="SMART" id="SM00387">
    <property type="entry name" value="HATPase_c"/>
    <property type="match status" value="1"/>
</dbReference>
<dbReference type="PANTHER" id="PTHR24421:SF61">
    <property type="entry name" value="OXYGEN SENSOR HISTIDINE KINASE NREB"/>
    <property type="match status" value="1"/>
</dbReference>
<keyword evidence="4" id="KW-0418">Kinase</keyword>
<reference evidence="7 8" key="1">
    <citation type="journal article" date="2019" name="Nat. Microbiol.">
        <title>Mediterranean grassland soil C-N compound turnover is dependent on rainfall and depth, and is mediated by genomically divergent microorganisms.</title>
        <authorList>
            <person name="Diamond S."/>
            <person name="Andeer P.F."/>
            <person name="Li Z."/>
            <person name="Crits-Christoph A."/>
            <person name="Burstein D."/>
            <person name="Anantharaman K."/>
            <person name="Lane K.R."/>
            <person name="Thomas B.C."/>
            <person name="Pan C."/>
            <person name="Northen T.R."/>
            <person name="Banfield J.F."/>
        </authorList>
    </citation>
    <scope>NUCLEOTIDE SEQUENCE [LARGE SCALE GENOMIC DNA]</scope>
    <source>
        <strain evidence="7">NP_7</strain>
    </source>
</reference>
<evidence type="ECO:0000256" key="3">
    <source>
        <dbReference type="ARBA" id="ARBA00022679"/>
    </source>
</evidence>
<comment type="caution">
    <text evidence="7">The sequence shown here is derived from an EMBL/GenBank/DDBJ whole genome shotgun (WGS) entry which is preliminary data.</text>
</comment>
<accession>A0A537J8H8</accession>
<dbReference type="SUPFAM" id="SSF55874">
    <property type="entry name" value="ATPase domain of HSP90 chaperone/DNA topoisomerase II/histidine kinase"/>
    <property type="match status" value="1"/>
</dbReference>
<evidence type="ECO:0000256" key="1">
    <source>
        <dbReference type="ARBA" id="ARBA00000085"/>
    </source>
</evidence>
<dbReference type="PRINTS" id="PR00344">
    <property type="entry name" value="BCTRLSENSOR"/>
</dbReference>
<dbReference type="GO" id="GO:0004673">
    <property type="term" value="F:protein histidine kinase activity"/>
    <property type="evidence" value="ECO:0007669"/>
    <property type="project" value="UniProtKB-EC"/>
</dbReference>
<keyword evidence="3" id="KW-0808">Transferase</keyword>
<comment type="catalytic activity">
    <reaction evidence="1">
        <text>ATP + protein L-histidine = ADP + protein N-phospho-L-histidine.</text>
        <dbReference type="EC" id="2.7.13.3"/>
    </reaction>
</comment>
<organism evidence="7 8">
    <name type="scientific">Candidatus Segetimicrobium genomatis</name>
    <dbReference type="NCBI Taxonomy" id="2569760"/>
    <lineage>
        <taxon>Bacteria</taxon>
        <taxon>Bacillati</taxon>
        <taxon>Candidatus Sysuimicrobiota</taxon>
        <taxon>Candidatus Sysuimicrobiia</taxon>
        <taxon>Candidatus Sysuimicrobiales</taxon>
        <taxon>Candidatus Segetimicrobiaceae</taxon>
        <taxon>Candidatus Segetimicrobium</taxon>
    </lineage>
</organism>
<sequence length="229" mass="24420">MGRASKGQTATKRRTLPRGWRLFVQGLHDGPLQIAIAAKIRLHAIRRGMEDPAAAKGLDEAIALVGQVITAMRTLLNGRGQPSGSDDSLIEHLRRAAERWAEVTGMRVHFSFPNGAPANAPAFSGETLEIVEDVVGESIVNAWKHGNATQLSVSCEPHNGGMLLTLQDDGSGFPAAEPSVEEGAKMGLRLLRSRVTELGGWFDIRSGHGGGAVVKTWLPPHSTSLDGPE</sequence>
<dbReference type="Pfam" id="PF02518">
    <property type="entry name" value="HATPase_c"/>
    <property type="match status" value="1"/>
</dbReference>
<feature type="domain" description="Histidine kinase/HSP90-like ATPase" evidence="6">
    <location>
        <begin position="126"/>
        <end position="222"/>
    </location>
</feature>
<proteinExistence type="predicted"/>
<dbReference type="InterPro" id="IPR004358">
    <property type="entry name" value="Sig_transdc_His_kin-like_C"/>
</dbReference>
<gene>
    <name evidence="7" type="ORF">E6H04_09750</name>
</gene>